<evidence type="ECO:0000256" key="1">
    <source>
        <dbReference type="SAM" id="Phobius"/>
    </source>
</evidence>
<proteinExistence type="predicted"/>
<dbReference type="AlphaFoldDB" id="A0A923NGE8"/>
<sequence>MNNLITYTDALWQSGIAPALLILAIGYLSKRFANNRRLVELLKIAEGVVRWAEVNFDGGQTQKAQ</sequence>
<evidence type="ECO:0000313" key="3">
    <source>
        <dbReference type="Proteomes" id="UP000650485"/>
    </source>
</evidence>
<reference evidence="2" key="1">
    <citation type="submission" date="2020-08" db="EMBL/GenBank/DDBJ databases">
        <title>Complete genome sequence of Weissella confusa strain FS54 provides insights into metabolic potential.</title>
        <authorList>
            <person name="Fhoula I."/>
            <person name="Najjari A."/>
            <person name="Lekired A."/>
            <person name="Bessrour-Aouam N."/>
            <person name="Jaballah S."/>
            <person name="Klibi N."/>
            <person name="Ouzari H.-I."/>
        </authorList>
    </citation>
    <scope>NUCLEOTIDE SEQUENCE</scope>
    <source>
        <strain evidence="2">FS54</strain>
    </source>
</reference>
<keyword evidence="1" id="KW-0812">Transmembrane</keyword>
<name>A0A923NGE8_WEICO</name>
<keyword evidence="1" id="KW-1133">Transmembrane helix</keyword>
<organism evidence="2 3">
    <name type="scientific">Weissella confusa</name>
    <name type="common">Lactobacillus confusus</name>
    <dbReference type="NCBI Taxonomy" id="1583"/>
    <lineage>
        <taxon>Bacteria</taxon>
        <taxon>Bacillati</taxon>
        <taxon>Bacillota</taxon>
        <taxon>Bacilli</taxon>
        <taxon>Lactobacillales</taxon>
        <taxon>Lactobacillaceae</taxon>
        <taxon>Weissella</taxon>
    </lineage>
</organism>
<gene>
    <name evidence="2" type="ORF">H7R52_07060</name>
</gene>
<keyword evidence="1" id="KW-0472">Membrane</keyword>
<dbReference type="EMBL" id="JACSZT010000005">
    <property type="protein sequence ID" value="MBC6498536.1"/>
    <property type="molecule type" value="Genomic_DNA"/>
</dbReference>
<comment type="caution">
    <text evidence="2">The sequence shown here is derived from an EMBL/GenBank/DDBJ whole genome shotgun (WGS) entry which is preliminary data.</text>
</comment>
<accession>A0A923NGE8</accession>
<dbReference type="Proteomes" id="UP000650485">
    <property type="component" value="Unassembled WGS sequence"/>
</dbReference>
<protein>
    <submittedName>
        <fullName evidence="2">Uncharacterized protein</fullName>
    </submittedName>
</protein>
<feature type="transmembrane region" description="Helical" evidence="1">
    <location>
        <begin position="12"/>
        <end position="29"/>
    </location>
</feature>
<evidence type="ECO:0000313" key="2">
    <source>
        <dbReference type="EMBL" id="MBC6498536.1"/>
    </source>
</evidence>